<evidence type="ECO:0000256" key="3">
    <source>
        <dbReference type="ARBA" id="ARBA00022553"/>
    </source>
</evidence>
<dbReference type="InterPro" id="IPR050482">
    <property type="entry name" value="Sensor_HK_TwoCompSys"/>
</dbReference>
<feature type="domain" description="Signal transduction histidine kinase subgroup 3 dimerisation and phosphoacceptor" evidence="12">
    <location>
        <begin position="303"/>
        <end position="367"/>
    </location>
</feature>
<sequence length="500" mass="53167">MSDKAGDPTRILGDQSASTGEPTLILEAEGSGDDPTLTLRAEGGTGGDPTLAIDRPGSTSRRAGESALRTILLAPVRARAWKDLGYVIAAFVLGCAAVCYLFFAVGGGLYISIFLIGIPILAFVILGGRVWGHIYRWLARVLLDANLPEPPPFSPRRGFWGWLRSAFTDLTSWRALAYLVIQGILGVAAGYIVLTVVAMVVFIAISPIPWALFHPINVDDQGVEHHSLFQFGSWYIETWPSVLAFAAAGIVLCFALPWLLRALCLLHLLLSSLLLTPTDRDRRVTELQESRRAAVEDSAATLRRLERDLHDGTQARLVSIAMALGRAEERIAAGADASDLIAQARSGSKEALTELRELVRGIHPPALDLGLEAALETLAARCALPVELRVMLPHRPSQAIEAIAYFSVAELLTNAVKHSGADRVWVAVLPSGADSLAVSVRDNGHGGALQPIQPNGETVVAGGLSGLSARARAVDGSLLVDSPFGGPTVVTLVLPIAGPK</sequence>
<keyword evidence="10" id="KW-0812">Transmembrane</keyword>
<dbReference type="Gene3D" id="1.20.5.1930">
    <property type="match status" value="1"/>
</dbReference>
<dbReference type="GO" id="GO:0005524">
    <property type="term" value="F:ATP binding"/>
    <property type="evidence" value="ECO:0007669"/>
    <property type="project" value="UniProtKB-KW"/>
</dbReference>
<dbReference type="GO" id="GO:0016020">
    <property type="term" value="C:membrane"/>
    <property type="evidence" value="ECO:0007669"/>
    <property type="project" value="InterPro"/>
</dbReference>
<proteinExistence type="predicted"/>
<keyword evidence="8" id="KW-0902">Two-component regulatory system</keyword>
<feature type="transmembrane region" description="Helical" evidence="10">
    <location>
        <begin position="176"/>
        <end position="205"/>
    </location>
</feature>
<feature type="transmembrane region" description="Helical" evidence="10">
    <location>
        <begin position="242"/>
        <end position="275"/>
    </location>
</feature>
<evidence type="ECO:0000313" key="15">
    <source>
        <dbReference type="Proteomes" id="UP000515512"/>
    </source>
</evidence>
<dbReference type="Pfam" id="PF02518">
    <property type="entry name" value="HATPase_c"/>
    <property type="match status" value="1"/>
</dbReference>
<dbReference type="EC" id="2.7.13.3" evidence="2"/>
<dbReference type="Proteomes" id="UP000515512">
    <property type="component" value="Chromosome"/>
</dbReference>
<protein>
    <recommendedName>
        <fullName evidence="2">histidine kinase</fullName>
        <ecNumber evidence="2">2.7.13.3</ecNumber>
    </recommendedName>
</protein>
<evidence type="ECO:0000256" key="10">
    <source>
        <dbReference type="SAM" id="Phobius"/>
    </source>
</evidence>
<evidence type="ECO:0000313" key="14">
    <source>
        <dbReference type="EMBL" id="QLY30787.1"/>
    </source>
</evidence>
<dbReference type="CDD" id="cd16917">
    <property type="entry name" value="HATPase_UhpB-NarQ-NarX-like"/>
    <property type="match status" value="1"/>
</dbReference>
<dbReference type="Pfam" id="PF07730">
    <property type="entry name" value="HisKA_3"/>
    <property type="match status" value="1"/>
</dbReference>
<dbReference type="PANTHER" id="PTHR24421:SF10">
    <property type="entry name" value="NITRATE_NITRITE SENSOR PROTEIN NARQ"/>
    <property type="match status" value="1"/>
</dbReference>
<keyword evidence="5" id="KW-0547">Nucleotide-binding</keyword>
<evidence type="ECO:0000256" key="2">
    <source>
        <dbReference type="ARBA" id="ARBA00012438"/>
    </source>
</evidence>
<dbReference type="SUPFAM" id="SSF55874">
    <property type="entry name" value="ATPase domain of HSP90 chaperone/DNA topoisomerase II/histidine kinase"/>
    <property type="match status" value="1"/>
</dbReference>
<dbReference type="GO" id="GO:0000155">
    <property type="term" value="F:phosphorelay sensor kinase activity"/>
    <property type="evidence" value="ECO:0007669"/>
    <property type="project" value="InterPro"/>
</dbReference>
<feature type="region of interest" description="Disordered" evidence="9">
    <location>
        <begin position="1"/>
        <end position="61"/>
    </location>
</feature>
<keyword evidence="15" id="KW-1185">Reference proteome</keyword>
<evidence type="ECO:0000256" key="9">
    <source>
        <dbReference type="SAM" id="MobiDB-lite"/>
    </source>
</evidence>
<comment type="catalytic activity">
    <reaction evidence="1">
        <text>ATP + protein L-histidine = ADP + protein N-phospho-L-histidine.</text>
        <dbReference type="EC" id="2.7.13.3"/>
    </reaction>
</comment>
<name>A0A7D6ZHN9_9NOCA</name>
<evidence type="ECO:0000256" key="6">
    <source>
        <dbReference type="ARBA" id="ARBA00022777"/>
    </source>
</evidence>
<reference evidence="14 15" key="1">
    <citation type="submission" date="2020-07" db="EMBL/GenBank/DDBJ databases">
        <authorList>
            <person name="Zhuang K."/>
            <person name="Ran Y."/>
        </authorList>
    </citation>
    <scope>NUCLEOTIDE SEQUENCE [LARGE SCALE GENOMIC DNA]</scope>
    <source>
        <strain evidence="14 15">WCH-YHL-001</strain>
    </source>
</reference>
<dbReference type="EMBL" id="CP059399">
    <property type="protein sequence ID" value="QLY30787.1"/>
    <property type="molecule type" value="Genomic_DNA"/>
</dbReference>
<keyword evidence="7" id="KW-0067">ATP-binding</keyword>
<feature type="transmembrane region" description="Helical" evidence="10">
    <location>
        <begin position="84"/>
        <end position="103"/>
    </location>
</feature>
<evidence type="ECO:0000256" key="5">
    <source>
        <dbReference type="ARBA" id="ARBA00022741"/>
    </source>
</evidence>
<evidence type="ECO:0000256" key="8">
    <source>
        <dbReference type="ARBA" id="ARBA00023012"/>
    </source>
</evidence>
<accession>A0A7D6ZHN9</accession>
<keyword evidence="3" id="KW-0597">Phosphoprotein</keyword>
<dbReference type="Pfam" id="PF13796">
    <property type="entry name" value="Sensor"/>
    <property type="match status" value="1"/>
</dbReference>
<dbReference type="InterPro" id="IPR003594">
    <property type="entry name" value="HATPase_dom"/>
</dbReference>
<gene>
    <name evidence="14" type="ORF">H0264_37815</name>
</gene>
<keyword evidence="6" id="KW-0418">Kinase</keyword>
<dbReference type="InterPro" id="IPR025828">
    <property type="entry name" value="Put_sensor_dom"/>
</dbReference>
<feature type="transmembrane region" description="Helical" evidence="10">
    <location>
        <begin position="109"/>
        <end position="131"/>
    </location>
</feature>
<dbReference type="RefSeq" id="WP_181581985.1">
    <property type="nucleotide sequence ID" value="NZ_CP059399.1"/>
</dbReference>
<dbReference type="Gene3D" id="3.30.565.10">
    <property type="entry name" value="Histidine kinase-like ATPase, C-terminal domain"/>
    <property type="match status" value="1"/>
</dbReference>
<dbReference type="PANTHER" id="PTHR24421">
    <property type="entry name" value="NITRATE/NITRITE SENSOR PROTEIN NARX-RELATED"/>
    <property type="match status" value="1"/>
</dbReference>
<dbReference type="InterPro" id="IPR036890">
    <property type="entry name" value="HATPase_C_sf"/>
</dbReference>
<evidence type="ECO:0000259" key="13">
    <source>
        <dbReference type="Pfam" id="PF13796"/>
    </source>
</evidence>
<dbReference type="KEGG" id="nhu:H0264_37815"/>
<organism evidence="14 15">
    <name type="scientific">Nocardia huaxiensis</name>
    <dbReference type="NCBI Taxonomy" id="2755382"/>
    <lineage>
        <taxon>Bacteria</taxon>
        <taxon>Bacillati</taxon>
        <taxon>Actinomycetota</taxon>
        <taxon>Actinomycetes</taxon>
        <taxon>Mycobacteriales</taxon>
        <taxon>Nocardiaceae</taxon>
        <taxon>Nocardia</taxon>
    </lineage>
</organism>
<keyword evidence="4" id="KW-0808">Transferase</keyword>
<evidence type="ECO:0000259" key="12">
    <source>
        <dbReference type="Pfam" id="PF07730"/>
    </source>
</evidence>
<feature type="domain" description="Putative sensor" evidence="13">
    <location>
        <begin position="86"/>
        <end position="275"/>
    </location>
</feature>
<keyword evidence="10" id="KW-0472">Membrane</keyword>
<dbReference type="GO" id="GO:0046983">
    <property type="term" value="F:protein dimerization activity"/>
    <property type="evidence" value="ECO:0007669"/>
    <property type="project" value="InterPro"/>
</dbReference>
<evidence type="ECO:0000259" key="11">
    <source>
        <dbReference type="Pfam" id="PF02518"/>
    </source>
</evidence>
<evidence type="ECO:0000256" key="4">
    <source>
        <dbReference type="ARBA" id="ARBA00022679"/>
    </source>
</evidence>
<evidence type="ECO:0000256" key="1">
    <source>
        <dbReference type="ARBA" id="ARBA00000085"/>
    </source>
</evidence>
<keyword evidence="10" id="KW-1133">Transmembrane helix</keyword>
<feature type="domain" description="Histidine kinase/HSP90-like ATPase" evidence="11">
    <location>
        <begin position="408"/>
        <end position="496"/>
    </location>
</feature>
<dbReference type="InterPro" id="IPR011712">
    <property type="entry name" value="Sig_transdc_His_kin_sub3_dim/P"/>
</dbReference>
<dbReference type="AlphaFoldDB" id="A0A7D6ZHN9"/>
<evidence type="ECO:0000256" key="7">
    <source>
        <dbReference type="ARBA" id="ARBA00022840"/>
    </source>
</evidence>